<dbReference type="InterPro" id="IPR003658">
    <property type="entry name" value="Anti-sigma_ant"/>
</dbReference>
<dbReference type="CDD" id="cd07043">
    <property type="entry name" value="STAS_anti-anti-sigma_factors"/>
    <property type="match status" value="1"/>
</dbReference>
<proteinExistence type="inferred from homology"/>
<dbReference type="EMBL" id="VWLE01000535">
    <property type="protein sequence ID" value="KAA3938796.1"/>
    <property type="molecule type" value="Genomic_DNA"/>
</dbReference>
<dbReference type="PANTHER" id="PTHR33495">
    <property type="entry name" value="ANTI-SIGMA FACTOR ANTAGONIST TM_1081-RELATED-RELATED"/>
    <property type="match status" value="1"/>
</dbReference>
<accession>A0A1Y4PZM4</accession>
<name>A0A1Y4PZM4_BACOV</name>
<comment type="caution">
    <text evidence="6">The sequence shown here is derived from an EMBL/GenBank/DDBJ whole genome shotgun (WGS) entry which is preliminary data.</text>
</comment>
<dbReference type="InterPro" id="IPR002645">
    <property type="entry name" value="STAS_dom"/>
</dbReference>
<evidence type="ECO:0000313" key="4">
    <source>
        <dbReference type="EMBL" id="KAA3938796.1"/>
    </source>
</evidence>
<dbReference type="SUPFAM" id="SSF52091">
    <property type="entry name" value="SpoIIaa-like"/>
    <property type="match status" value="1"/>
</dbReference>
<dbReference type="Proteomes" id="UP000424805">
    <property type="component" value="Unassembled WGS sequence"/>
</dbReference>
<dbReference type="Pfam" id="PF01740">
    <property type="entry name" value="STAS"/>
    <property type="match status" value="1"/>
</dbReference>
<dbReference type="PROSITE" id="PS50801">
    <property type="entry name" value="STAS"/>
    <property type="match status" value="1"/>
</dbReference>
<dbReference type="PANTHER" id="PTHR33495:SF2">
    <property type="entry name" value="ANTI-SIGMA FACTOR ANTAGONIST TM_1081-RELATED"/>
    <property type="match status" value="1"/>
</dbReference>
<evidence type="ECO:0000313" key="11">
    <source>
        <dbReference type="Proteomes" id="UP000424805"/>
    </source>
</evidence>
<reference evidence="10 11" key="2">
    <citation type="journal article" date="2019" name="Nat. Med.">
        <title>A library of human gut bacterial isolates paired with longitudinal multiomics data enables mechanistic microbiome research.</title>
        <authorList>
            <person name="Poyet M."/>
            <person name="Groussin M."/>
            <person name="Gibbons S.M."/>
            <person name="Avila-Pacheco J."/>
            <person name="Jiang X."/>
            <person name="Kearney S.M."/>
            <person name="Perrotta A.R."/>
            <person name="Berdy B."/>
            <person name="Zhao S."/>
            <person name="Lieberman T.D."/>
            <person name="Swanson P.K."/>
            <person name="Smith M."/>
            <person name="Roesemann S."/>
            <person name="Alexander J.E."/>
            <person name="Rich S.A."/>
            <person name="Livny J."/>
            <person name="Vlamakis H."/>
            <person name="Clish C."/>
            <person name="Bullock K."/>
            <person name="Deik A."/>
            <person name="Scott J."/>
            <person name="Pierce K.A."/>
            <person name="Xavier R.J."/>
            <person name="Alm E.J."/>
        </authorList>
    </citation>
    <scope>NUCLEOTIDE SEQUENCE [LARGE SCALE GENOMIC DNA]</scope>
    <source>
        <strain evidence="5 11">BIOML-A15</strain>
        <strain evidence="4 10">BIOML-A163</strain>
    </source>
</reference>
<dbReference type="GO" id="GO:0043856">
    <property type="term" value="F:anti-sigma factor antagonist activity"/>
    <property type="evidence" value="ECO:0007669"/>
    <property type="project" value="InterPro"/>
</dbReference>
<evidence type="ECO:0000313" key="8">
    <source>
        <dbReference type="Proteomes" id="UP000283329"/>
    </source>
</evidence>
<evidence type="ECO:0000313" key="7">
    <source>
        <dbReference type="EMBL" id="RHH44727.1"/>
    </source>
</evidence>
<evidence type="ECO:0000313" key="5">
    <source>
        <dbReference type="EMBL" id="KAA4624278.1"/>
    </source>
</evidence>
<gene>
    <name evidence="7" type="ORF">DW206_14875</name>
    <name evidence="6" type="ORF">DWV35_16215</name>
    <name evidence="5" type="ORF">F3B90_17480</name>
    <name evidence="4" type="ORF">F3D71_24670</name>
</gene>
<dbReference type="AlphaFoldDB" id="A0A1Y4PZM4"/>
<dbReference type="Gene3D" id="3.30.565.10">
    <property type="entry name" value="Histidine kinase-like ATPase, C-terminal domain"/>
    <property type="match status" value="1"/>
</dbReference>
<dbReference type="EMBL" id="VWFP01000018">
    <property type="protein sequence ID" value="KAA4624278.1"/>
    <property type="molecule type" value="Genomic_DNA"/>
</dbReference>
<dbReference type="InterPro" id="IPR003594">
    <property type="entry name" value="HATPase_dom"/>
</dbReference>
<sequence>MTRYLKNMEKEITIENQVEEIAIIAQFIEELGMSLHLPSGITMSLNLAIEEAISNIIHHGYPQNQKGEITLRTSVAPGLLIAQIIDDGISFDPTKSENEASENALSLEQQLTQGLGLFLIRRTMDKVEYHSTDNQNELILTKNIEMDFKPEATLKTNLCKIEEVIILTVEGRLDTANTNEFNALIQPLLNVQNPNIIINCEGLLYISSSGLRSLITLQKSVKQHNGQLVLEAMRAEIRKIFDMTGCSGLFIIR</sequence>
<comment type="similarity">
    <text evidence="1 2">Belongs to the anti-sigma-factor antagonist family.</text>
</comment>
<evidence type="ECO:0000256" key="1">
    <source>
        <dbReference type="ARBA" id="ARBA00009013"/>
    </source>
</evidence>
<dbReference type="InterPro" id="IPR036513">
    <property type="entry name" value="STAS_dom_sf"/>
</dbReference>
<dbReference type="EMBL" id="QRJR01000012">
    <property type="protein sequence ID" value="RHH44727.1"/>
    <property type="molecule type" value="Genomic_DNA"/>
</dbReference>
<evidence type="ECO:0000313" key="10">
    <source>
        <dbReference type="Proteomes" id="UP000323717"/>
    </source>
</evidence>
<dbReference type="EMBL" id="QSBI01000022">
    <property type="protein sequence ID" value="RGX08211.1"/>
    <property type="molecule type" value="Genomic_DNA"/>
</dbReference>
<dbReference type="NCBIfam" id="TIGR00377">
    <property type="entry name" value="ant_ant_sig"/>
    <property type="match status" value="1"/>
</dbReference>
<dbReference type="Gene3D" id="3.30.750.24">
    <property type="entry name" value="STAS domain"/>
    <property type="match status" value="1"/>
</dbReference>
<reference evidence="8 9" key="1">
    <citation type="submission" date="2018-08" db="EMBL/GenBank/DDBJ databases">
        <title>A genome reference for cultivated species of the human gut microbiota.</title>
        <authorList>
            <person name="Zou Y."/>
            <person name="Xue W."/>
            <person name="Luo G."/>
        </authorList>
    </citation>
    <scope>NUCLEOTIDE SEQUENCE [LARGE SCALE GENOMIC DNA]</scope>
    <source>
        <strain evidence="6 9">AF04-46</strain>
        <strain evidence="7 8">AM17-48</strain>
    </source>
</reference>
<dbReference type="Pfam" id="PF13581">
    <property type="entry name" value="HATPase_c_2"/>
    <property type="match status" value="1"/>
</dbReference>
<feature type="domain" description="STAS" evidence="3">
    <location>
        <begin position="154"/>
        <end position="253"/>
    </location>
</feature>
<dbReference type="InterPro" id="IPR036890">
    <property type="entry name" value="HATPase_C_sf"/>
</dbReference>
<evidence type="ECO:0000313" key="9">
    <source>
        <dbReference type="Proteomes" id="UP000286031"/>
    </source>
</evidence>
<evidence type="ECO:0000313" key="6">
    <source>
        <dbReference type="EMBL" id="RGX08211.1"/>
    </source>
</evidence>
<dbReference type="Proteomes" id="UP000283329">
    <property type="component" value="Unassembled WGS sequence"/>
</dbReference>
<evidence type="ECO:0000256" key="2">
    <source>
        <dbReference type="RuleBase" id="RU003749"/>
    </source>
</evidence>
<dbReference type="Proteomes" id="UP000286031">
    <property type="component" value="Unassembled WGS sequence"/>
</dbReference>
<organism evidence="6 9">
    <name type="scientific">Bacteroides ovatus</name>
    <dbReference type="NCBI Taxonomy" id="28116"/>
    <lineage>
        <taxon>Bacteria</taxon>
        <taxon>Pseudomonadati</taxon>
        <taxon>Bacteroidota</taxon>
        <taxon>Bacteroidia</taxon>
        <taxon>Bacteroidales</taxon>
        <taxon>Bacteroidaceae</taxon>
        <taxon>Bacteroides</taxon>
    </lineage>
</organism>
<dbReference type="Proteomes" id="UP000323717">
    <property type="component" value="Unassembled WGS sequence"/>
</dbReference>
<dbReference type="CDD" id="cd16936">
    <property type="entry name" value="HATPase_RsbW-like"/>
    <property type="match status" value="1"/>
</dbReference>
<evidence type="ECO:0000259" key="3">
    <source>
        <dbReference type="PROSITE" id="PS50801"/>
    </source>
</evidence>
<protein>
    <recommendedName>
        <fullName evidence="2">Anti-sigma factor antagonist</fullName>
    </recommendedName>
</protein>
<dbReference type="SUPFAM" id="SSF55874">
    <property type="entry name" value="ATPase domain of HSP90 chaperone/DNA topoisomerase II/histidine kinase"/>
    <property type="match status" value="1"/>
</dbReference>